<dbReference type="SMART" id="SM00102">
    <property type="entry name" value="ADF"/>
    <property type="match status" value="1"/>
</dbReference>
<feature type="domain" description="ADF-H" evidence="3">
    <location>
        <begin position="2"/>
        <end position="136"/>
    </location>
</feature>
<evidence type="ECO:0000256" key="2">
    <source>
        <dbReference type="ARBA" id="ARBA00023203"/>
    </source>
</evidence>
<dbReference type="InterPro" id="IPR002108">
    <property type="entry name" value="ADF-H"/>
</dbReference>
<evidence type="ECO:0000259" key="3">
    <source>
        <dbReference type="PROSITE" id="PS51263"/>
    </source>
</evidence>
<sequence>MSTGVTVDDAVVEQFAEFKKASNKNIFIIYKIDNDTKIVSETASGETEDFNAFLTHLPENDCRYALYKMDFTTSDGRPSTKLVSIAWSPDTAKIKSKMVYAGSKDALTKVLVGVAVKITATDLSEVTETLVQDACRKFN</sequence>
<gene>
    <name evidence="4" type="ORF">SELO1098_LOCUS19458</name>
</gene>
<dbReference type="AlphaFoldDB" id="A0A7S3HC02"/>
<evidence type="ECO:0000313" key="4">
    <source>
        <dbReference type="EMBL" id="CAE0290613.1"/>
    </source>
</evidence>
<evidence type="ECO:0000256" key="1">
    <source>
        <dbReference type="ARBA" id="ARBA00006844"/>
    </source>
</evidence>
<dbReference type="Pfam" id="PF00241">
    <property type="entry name" value="Cofilin_ADF"/>
    <property type="match status" value="1"/>
</dbReference>
<accession>A0A7S3HC02</accession>
<dbReference type="GO" id="GO:0015629">
    <property type="term" value="C:actin cytoskeleton"/>
    <property type="evidence" value="ECO:0007669"/>
    <property type="project" value="InterPro"/>
</dbReference>
<dbReference type="PANTHER" id="PTHR11913">
    <property type="entry name" value="COFILIN-RELATED"/>
    <property type="match status" value="1"/>
</dbReference>
<keyword evidence="2" id="KW-0009">Actin-binding</keyword>
<protein>
    <recommendedName>
        <fullName evidence="3">ADF-H domain-containing protein</fullName>
    </recommendedName>
</protein>
<dbReference type="GO" id="GO:0003779">
    <property type="term" value="F:actin binding"/>
    <property type="evidence" value="ECO:0007669"/>
    <property type="project" value="UniProtKB-KW"/>
</dbReference>
<organism evidence="4">
    <name type="scientific">Spumella elongata</name>
    <dbReference type="NCBI Taxonomy" id="89044"/>
    <lineage>
        <taxon>Eukaryota</taxon>
        <taxon>Sar</taxon>
        <taxon>Stramenopiles</taxon>
        <taxon>Ochrophyta</taxon>
        <taxon>Chrysophyceae</taxon>
        <taxon>Chromulinales</taxon>
        <taxon>Chromulinaceae</taxon>
        <taxon>Spumella</taxon>
    </lineage>
</organism>
<dbReference type="CDD" id="cd11286">
    <property type="entry name" value="ADF_cofilin_like"/>
    <property type="match status" value="1"/>
</dbReference>
<dbReference type="SUPFAM" id="SSF55753">
    <property type="entry name" value="Actin depolymerizing proteins"/>
    <property type="match status" value="1"/>
</dbReference>
<proteinExistence type="inferred from homology"/>
<reference evidence="4" key="1">
    <citation type="submission" date="2021-01" db="EMBL/GenBank/DDBJ databases">
        <authorList>
            <person name="Corre E."/>
            <person name="Pelletier E."/>
            <person name="Niang G."/>
            <person name="Scheremetjew M."/>
            <person name="Finn R."/>
            <person name="Kale V."/>
            <person name="Holt S."/>
            <person name="Cochrane G."/>
            <person name="Meng A."/>
            <person name="Brown T."/>
            <person name="Cohen L."/>
        </authorList>
    </citation>
    <scope>NUCLEOTIDE SEQUENCE</scope>
    <source>
        <strain evidence="4">CCAP 955/1</strain>
    </source>
</reference>
<name>A0A7S3HC02_9STRA</name>
<dbReference type="EMBL" id="HBIC01038016">
    <property type="protein sequence ID" value="CAE0290613.1"/>
    <property type="molecule type" value="Transcribed_RNA"/>
</dbReference>
<dbReference type="InterPro" id="IPR017904">
    <property type="entry name" value="ADF/Cofilin"/>
</dbReference>
<comment type="similarity">
    <text evidence="1">Belongs to the actin-binding proteins ADF family.</text>
</comment>
<dbReference type="GO" id="GO:0030042">
    <property type="term" value="P:actin filament depolymerization"/>
    <property type="evidence" value="ECO:0007669"/>
    <property type="project" value="InterPro"/>
</dbReference>
<dbReference type="InterPro" id="IPR029006">
    <property type="entry name" value="ADF-H/Gelsolin-like_dom_sf"/>
</dbReference>
<dbReference type="Gene3D" id="3.40.20.10">
    <property type="entry name" value="Severin"/>
    <property type="match status" value="1"/>
</dbReference>
<dbReference type="PROSITE" id="PS51263">
    <property type="entry name" value="ADF_H"/>
    <property type="match status" value="1"/>
</dbReference>